<feature type="transmembrane region" description="Helical" evidence="2">
    <location>
        <begin position="596"/>
        <end position="622"/>
    </location>
</feature>
<feature type="transmembrane region" description="Helical" evidence="2">
    <location>
        <begin position="38"/>
        <end position="58"/>
    </location>
</feature>
<feature type="region of interest" description="Disordered" evidence="1">
    <location>
        <begin position="1"/>
        <end position="20"/>
    </location>
</feature>
<feature type="transmembrane region" description="Helical" evidence="2">
    <location>
        <begin position="70"/>
        <end position="96"/>
    </location>
</feature>
<evidence type="ECO:0000259" key="3">
    <source>
        <dbReference type="PROSITE" id="PS50181"/>
    </source>
</evidence>
<feature type="transmembrane region" description="Helical" evidence="2">
    <location>
        <begin position="262"/>
        <end position="285"/>
    </location>
</feature>
<evidence type="ECO:0000256" key="2">
    <source>
        <dbReference type="SAM" id="Phobius"/>
    </source>
</evidence>
<reference evidence="4" key="1">
    <citation type="submission" date="2013-12" db="EMBL/GenBank/DDBJ databases">
        <title>The Genome Sequence of Aphanomyces invadans NJM9701.</title>
        <authorList>
            <consortium name="The Broad Institute Genomics Platform"/>
            <person name="Russ C."/>
            <person name="Tyler B."/>
            <person name="van West P."/>
            <person name="Dieguez-Uribeondo J."/>
            <person name="Young S.K."/>
            <person name="Zeng Q."/>
            <person name="Gargeya S."/>
            <person name="Fitzgerald M."/>
            <person name="Abouelleil A."/>
            <person name="Alvarado L."/>
            <person name="Chapman S.B."/>
            <person name="Gainer-Dewar J."/>
            <person name="Goldberg J."/>
            <person name="Griggs A."/>
            <person name="Gujja S."/>
            <person name="Hansen M."/>
            <person name="Howarth C."/>
            <person name="Imamovic A."/>
            <person name="Ireland A."/>
            <person name="Larimer J."/>
            <person name="McCowan C."/>
            <person name="Murphy C."/>
            <person name="Pearson M."/>
            <person name="Poon T.W."/>
            <person name="Priest M."/>
            <person name="Roberts A."/>
            <person name="Saif S."/>
            <person name="Shea T."/>
            <person name="Sykes S."/>
            <person name="Wortman J."/>
            <person name="Nusbaum C."/>
            <person name="Birren B."/>
        </authorList>
    </citation>
    <scope>NUCLEOTIDE SEQUENCE [LARGE SCALE GENOMIC DNA]</scope>
    <source>
        <strain evidence="4">NJM9701</strain>
    </source>
</reference>
<name>A0A024U6X8_9STRA</name>
<feature type="transmembrane region" description="Helical" evidence="2">
    <location>
        <begin position="714"/>
        <end position="739"/>
    </location>
</feature>
<keyword evidence="2" id="KW-0812">Transmembrane</keyword>
<dbReference type="VEuPathDB" id="FungiDB:H310_06481"/>
<feature type="transmembrane region" description="Helical" evidence="2">
    <location>
        <begin position="1001"/>
        <end position="1025"/>
    </location>
</feature>
<feature type="transmembrane region" description="Helical" evidence="2">
    <location>
        <begin position="671"/>
        <end position="693"/>
    </location>
</feature>
<dbReference type="PROSITE" id="PS50181">
    <property type="entry name" value="FBOX"/>
    <property type="match status" value="1"/>
</dbReference>
<organism evidence="4">
    <name type="scientific">Aphanomyces invadans</name>
    <dbReference type="NCBI Taxonomy" id="157072"/>
    <lineage>
        <taxon>Eukaryota</taxon>
        <taxon>Sar</taxon>
        <taxon>Stramenopiles</taxon>
        <taxon>Oomycota</taxon>
        <taxon>Saprolegniomycetes</taxon>
        <taxon>Saprolegniales</taxon>
        <taxon>Verrucalvaceae</taxon>
        <taxon>Aphanomyces</taxon>
    </lineage>
</organism>
<dbReference type="EMBL" id="KI913962">
    <property type="protein sequence ID" value="ETW01945.1"/>
    <property type="molecule type" value="Genomic_DNA"/>
</dbReference>
<evidence type="ECO:0000256" key="1">
    <source>
        <dbReference type="SAM" id="MobiDB-lite"/>
    </source>
</evidence>
<keyword evidence="2" id="KW-0472">Membrane</keyword>
<feature type="transmembrane region" description="Helical" evidence="2">
    <location>
        <begin position="377"/>
        <end position="396"/>
    </location>
</feature>
<feature type="transmembrane region" description="Helical" evidence="2">
    <location>
        <begin position="306"/>
        <end position="330"/>
    </location>
</feature>
<proteinExistence type="predicted"/>
<feature type="transmembrane region" description="Helical" evidence="2">
    <location>
        <begin position="402"/>
        <end position="424"/>
    </location>
</feature>
<feature type="transmembrane region" description="Helical" evidence="2">
    <location>
        <begin position="1337"/>
        <end position="1362"/>
    </location>
</feature>
<feature type="transmembrane region" description="Helical" evidence="2">
    <location>
        <begin position="155"/>
        <end position="179"/>
    </location>
</feature>
<feature type="transmembrane region" description="Helical" evidence="2">
    <location>
        <begin position="566"/>
        <end position="590"/>
    </location>
</feature>
<feature type="transmembrane region" description="Helical" evidence="2">
    <location>
        <begin position="336"/>
        <end position="356"/>
    </location>
</feature>
<dbReference type="InterPro" id="IPR001810">
    <property type="entry name" value="F-box_dom"/>
</dbReference>
<feature type="transmembrane region" description="Helical" evidence="2">
    <location>
        <begin position="745"/>
        <end position="767"/>
    </location>
</feature>
<feature type="domain" description="F-box" evidence="3">
    <location>
        <begin position="1146"/>
        <end position="1194"/>
    </location>
</feature>
<dbReference type="Pfam" id="PF00646">
    <property type="entry name" value="F-box"/>
    <property type="match status" value="1"/>
</dbReference>
<feature type="transmembrane region" description="Helical" evidence="2">
    <location>
        <begin position="821"/>
        <end position="843"/>
    </location>
</feature>
<feature type="transmembrane region" description="Helical" evidence="2">
    <location>
        <begin position="1031"/>
        <end position="1053"/>
    </location>
</feature>
<dbReference type="RefSeq" id="XP_008869793.1">
    <property type="nucleotide sequence ID" value="XM_008871571.1"/>
</dbReference>
<keyword evidence="2" id="KW-1133">Transmembrane helix</keyword>
<feature type="transmembrane region" description="Helical" evidence="2">
    <location>
        <begin position="889"/>
        <end position="913"/>
    </location>
</feature>
<evidence type="ECO:0000313" key="4">
    <source>
        <dbReference type="EMBL" id="ETW01945.1"/>
    </source>
</evidence>
<dbReference type="InterPro" id="IPR036047">
    <property type="entry name" value="F-box-like_dom_sf"/>
</dbReference>
<dbReference type="eggNOG" id="ENOG502RM1R">
    <property type="taxonomic scope" value="Eukaryota"/>
</dbReference>
<gene>
    <name evidence="4" type="ORF">H310_06481</name>
</gene>
<dbReference type="SUPFAM" id="SSF81383">
    <property type="entry name" value="F-box domain"/>
    <property type="match status" value="1"/>
</dbReference>
<sequence length="1372" mass="152095">MTFASTSVSPRLVGSTDTNMRTGHPTLDGATNRLVWPWYIHMCLCTGGLLVCWFAMLLSLSIVPTSTARLVLPCCTAVIVILGGIAVYAFLAWLLMRVPVTSEFGFKLWNRLFHHPAALSPLHSFDNDRILRTFVEMCTWVAIVLGTYAIYRRPLVAVLVGGISGIWVVAIGDFFVVYIRVQSEFQRRQRPQPLGDDDGKAMSPWRLQYAVMTVSLGYVVLGLVRLVFNLVWSAASDSSEATGEGSNLLSLHIDTGDQQLIAWQYMLSVLMGVSLIVTSELLMLYEPTREAGMVLQARIVNAKANWLTNPVRSVVEVAFVCGVTAVLNHYVDNMTLSLQIGTVMCTGFILCGEYAVYSRARASPTLRPPYNDHWMKVLPLLSLAAFMVYQIGRLFLQRHHDILTAFVVPSLLDLMVVAAVSKSVRLDDVWARLRSFCLNATRHPARTTLEAMAHASFLAAMMGQPNSDQLPRWTKVVATLAFDIGLVYMQRLGPSVWDAIDAVRYASSWRMDVEVVVPRATSSRPELAPNSTLLIWAVPEDDVLEADPSMFAGSPGNLRNREICHIVHVSTLINFSVMVCVSVAGCWYGFDLFHRVAGIASTMAISIFVSCCAGVVVGLFTSSSHATFRLLRRVVVLSINQQCVLHPVQVFVEGAVCLGVLAGTYTISGTWTTSVLLATASVVVVVGGTRWVAHRWWWQRFVPTTASTSLPTDQATFAVVYFMALLSTYALGMSLFFIYNFIDRIEVAFCLATLSGVVFVAASELCIMWGPTRAAGIVLQTRVTHCVQNWQVEPLRSFLECLVWISVTYGTFVLYHDVVVALHLGTLSGIVVTLAGEVFRSQWHLHPSHPQISQDGNVHQRPKVLPLLLLFAYVGAGTFQWIFEHLRRLEVTVALATVAGIVFLCVADVLAMWRPTRWAGVILQDRFLNASEHWQMFPVRSFVESGCFLGVIYGSHAIYGDLTVAVQCGTLSGMLVTLIGEQLKSHRRTMLSAPPTGDKQILPFPIISVLGFVGCVAFNTIYTHLRNIEMAFVLATTSGVVFVVLGDVFVFWAPTRYVGLVLQERVLHVPRDLRQCSWRGWWELTACTVALSASYCYLWQGDLLVAIQLGTFTAIVVCVVNDRILNSISQYEQAMVHQGQWHAQDQSKLLAMPYEVLFEIARNLRPDELLVVRTTCHKINTLLRAESKRFWLHATLRRQFGLAKSTPSLNTHRSLIVDAWTAVVPKLFAPREPSTVLSSKLAHNRALKWVFLNADWIREQNLPVRDSPTVELDVHDAGFDVFRHMPDKDLLGIAMTQNAMLVTTKLSVPGRVYASIQADPFSFVVSETLYELEEFSMWSLCSVVFIAMVVACLGQAAAGLVASVSGSSSPPA</sequence>
<feature type="transmembrane region" description="Helical" evidence="2">
    <location>
        <begin position="209"/>
        <end position="228"/>
    </location>
</feature>
<dbReference type="OrthoDB" id="162437at2759"/>
<feature type="transmembrane region" description="Helical" evidence="2">
    <location>
        <begin position="934"/>
        <end position="956"/>
    </location>
</feature>
<dbReference type="GeneID" id="20083531"/>
<feature type="transmembrane region" description="Helical" evidence="2">
    <location>
        <begin position="1106"/>
        <end position="1125"/>
    </location>
</feature>
<feature type="transmembrane region" description="Helical" evidence="2">
    <location>
        <begin position="864"/>
        <end position="883"/>
    </location>
</feature>
<accession>A0A024U6X8</accession>
<dbReference type="SMART" id="SM00256">
    <property type="entry name" value="FBOX"/>
    <property type="match status" value="1"/>
</dbReference>
<protein>
    <recommendedName>
        <fullName evidence="3">F-box domain-containing protein</fullName>
    </recommendedName>
</protein>